<evidence type="ECO:0000256" key="2">
    <source>
        <dbReference type="SAM" id="SignalP"/>
    </source>
</evidence>
<feature type="compositionally biased region" description="Polar residues" evidence="1">
    <location>
        <begin position="266"/>
        <end position="284"/>
    </location>
</feature>
<organism evidence="3 4">
    <name type="scientific">Gnathostoma spinigerum</name>
    <dbReference type="NCBI Taxonomy" id="75299"/>
    <lineage>
        <taxon>Eukaryota</taxon>
        <taxon>Metazoa</taxon>
        <taxon>Ecdysozoa</taxon>
        <taxon>Nematoda</taxon>
        <taxon>Chromadorea</taxon>
        <taxon>Rhabditida</taxon>
        <taxon>Spirurina</taxon>
        <taxon>Gnathostomatomorpha</taxon>
        <taxon>Gnathostomatoidea</taxon>
        <taxon>Gnathostomatidae</taxon>
        <taxon>Gnathostoma</taxon>
    </lineage>
</organism>
<reference evidence="3 4" key="1">
    <citation type="submission" date="2024-08" db="EMBL/GenBank/DDBJ databases">
        <title>Gnathostoma spinigerum genome.</title>
        <authorList>
            <person name="Gonzalez-Bertolin B."/>
            <person name="Monzon S."/>
            <person name="Zaballos A."/>
            <person name="Jimenez P."/>
            <person name="Dekumyoy P."/>
            <person name="Varona S."/>
            <person name="Cuesta I."/>
            <person name="Sumanam S."/>
            <person name="Adisakwattana P."/>
            <person name="Gasser R.B."/>
            <person name="Hernandez-Gonzalez A."/>
            <person name="Young N.D."/>
            <person name="Perteguer M.J."/>
        </authorList>
    </citation>
    <scope>NUCLEOTIDE SEQUENCE [LARGE SCALE GENOMIC DNA]</scope>
    <source>
        <strain evidence="3">AL3</strain>
        <tissue evidence="3">Liver</tissue>
    </source>
</reference>
<comment type="caution">
    <text evidence="3">The sequence shown here is derived from an EMBL/GenBank/DDBJ whole genome shotgun (WGS) entry which is preliminary data.</text>
</comment>
<feature type="region of interest" description="Disordered" evidence="1">
    <location>
        <begin position="227"/>
        <end position="284"/>
    </location>
</feature>
<sequence>MFLTLFISIVLTSGNVALRIDRKVKSIDEDEAPSGFLLSVNQQQHTGFDSNKTVPSNSNISLPKSQVLSHMTKLRILAFRDMVLNDIIRRGIYSDSIIKDCIIRRAVMEQHIPLDELRIGAFEILEEFCIDSKDFKLFESMKQRKNALLSRSRSVPADIAKKLNFASGNKENLNGGEPWTCNLSSLTSVQNKRENILVKSSVSSETVKHSSGKQEFLSRSISSASSVEVNDSSRSSSTAVQDVLSLDGTISPVDRKESITPRDSCIPTSPSDSQPTTDDISSQI</sequence>
<dbReference type="AlphaFoldDB" id="A0ABD6F1V9"/>
<evidence type="ECO:0000313" key="3">
    <source>
        <dbReference type="EMBL" id="MFH4983803.1"/>
    </source>
</evidence>
<keyword evidence="2" id="KW-0732">Signal</keyword>
<evidence type="ECO:0000313" key="4">
    <source>
        <dbReference type="Proteomes" id="UP001608902"/>
    </source>
</evidence>
<gene>
    <name evidence="3" type="ORF">AB6A40_010512</name>
</gene>
<proteinExistence type="predicted"/>
<feature type="signal peptide" evidence="2">
    <location>
        <begin position="1"/>
        <end position="17"/>
    </location>
</feature>
<name>A0ABD6F1V9_9BILA</name>
<dbReference type="EMBL" id="JBGFUD010013840">
    <property type="protein sequence ID" value="MFH4983803.1"/>
    <property type="molecule type" value="Genomic_DNA"/>
</dbReference>
<protein>
    <submittedName>
        <fullName evidence="3">Uncharacterized protein</fullName>
    </submittedName>
</protein>
<keyword evidence="4" id="KW-1185">Reference proteome</keyword>
<feature type="chain" id="PRO_5044746443" evidence="2">
    <location>
        <begin position="18"/>
        <end position="284"/>
    </location>
</feature>
<accession>A0ABD6F1V9</accession>
<feature type="compositionally biased region" description="Low complexity" evidence="1">
    <location>
        <begin position="227"/>
        <end position="237"/>
    </location>
</feature>
<evidence type="ECO:0000256" key="1">
    <source>
        <dbReference type="SAM" id="MobiDB-lite"/>
    </source>
</evidence>
<dbReference type="Proteomes" id="UP001608902">
    <property type="component" value="Unassembled WGS sequence"/>
</dbReference>